<proteinExistence type="predicted"/>
<name>A0A1A9WIW8_9MUSC</name>
<dbReference type="AlphaFoldDB" id="A0A1A9WIW8"/>
<feature type="transmembrane region" description="Helical" evidence="1">
    <location>
        <begin position="20"/>
        <end position="39"/>
    </location>
</feature>
<keyword evidence="1" id="KW-1133">Transmembrane helix</keyword>
<keyword evidence="3" id="KW-1185">Reference proteome</keyword>
<dbReference type="VEuPathDB" id="VectorBase:GBRI021463"/>
<accession>A0A1A9WIW8</accession>
<evidence type="ECO:0000313" key="3">
    <source>
        <dbReference type="Proteomes" id="UP000091820"/>
    </source>
</evidence>
<sequence length="144" mass="16440">MALKLDNIKLVVRGSYHTVAFISLTSYIFPVVVLHKSLVRACNRFGDNGQLPFIPAILLFSCNWWISEWDKEKAAHNNKEMALADITHFFGELIMVLVFTMDLSTVKRTIKASLMQFEIDKDKVHCQINYFDLAATADVTGRKE</sequence>
<organism evidence="2 3">
    <name type="scientific">Glossina brevipalpis</name>
    <dbReference type="NCBI Taxonomy" id="37001"/>
    <lineage>
        <taxon>Eukaryota</taxon>
        <taxon>Metazoa</taxon>
        <taxon>Ecdysozoa</taxon>
        <taxon>Arthropoda</taxon>
        <taxon>Hexapoda</taxon>
        <taxon>Insecta</taxon>
        <taxon>Pterygota</taxon>
        <taxon>Neoptera</taxon>
        <taxon>Endopterygota</taxon>
        <taxon>Diptera</taxon>
        <taxon>Brachycera</taxon>
        <taxon>Muscomorpha</taxon>
        <taxon>Hippoboscoidea</taxon>
        <taxon>Glossinidae</taxon>
        <taxon>Glossina</taxon>
    </lineage>
</organism>
<dbReference type="Proteomes" id="UP000091820">
    <property type="component" value="Unassembled WGS sequence"/>
</dbReference>
<dbReference type="EnsemblMetazoa" id="GBRI021463-RA">
    <property type="protein sequence ID" value="GBRI021463-PA"/>
    <property type="gene ID" value="GBRI021463"/>
</dbReference>
<keyword evidence="1" id="KW-0472">Membrane</keyword>
<reference evidence="3" key="1">
    <citation type="submission" date="2014-03" db="EMBL/GenBank/DDBJ databases">
        <authorList>
            <person name="Aksoy S."/>
            <person name="Warren W."/>
            <person name="Wilson R.K."/>
        </authorList>
    </citation>
    <scope>NUCLEOTIDE SEQUENCE [LARGE SCALE GENOMIC DNA]</scope>
    <source>
        <strain evidence="3">IAEA</strain>
    </source>
</reference>
<evidence type="ECO:0000313" key="2">
    <source>
        <dbReference type="EnsemblMetazoa" id="GBRI021463-PA"/>
    </source>
</evidence>
<reference evidence="2" key="2">
    <citation type="submission" date="2020-05" db="UniProtKB">
        <authorList>
            <consortium name="EnsemblMetazoa"/>
        </authorList>
    </citation>
    <scope>IDENTIFICATION</scope>
    <source>
        <strain evidence="2">IAEA</strain>
    </source>
</reference>
<protein>
    <submittedName>
        <fullName evidence="2">Uncharacterized protein</fullName>
    </submittedName>
</protein>
<evidence type="ECO:0000256" key="1">
    <source>
        <dbReference type="SAM" id="Phobius"/>
    </source>
</evidence>
<keyword evidence="1" id="KW-0812">Transmembrane</keyword>
<feature type="transmembrane region" description="Helical" evidence="1">
    <location>
        <begin position="51"/>
        <end position="66"/>
    </location>
</feature>